<dbReference type="InterPro" id="IPR050950">
    <property type="entry name" value="HTH-type_LysR_regulators"/>
</dbReference>
<dbReference type="Gene3D" id="1.10.10.10">
    <property type="entry name" value="Winged helix-like DNA-binding domain superfamily/Winged helix DNA-binding domain"/>
    <property type="match status" value="1"/>
</dbReference>
<comment type="similarity">
    <text evidence="1">Belongs to the LysR transcriptional regulatory family.</text>
</comment>
<evidence type="ECO:0000313" key="6">
    <source>
        <dbReference type="EMBL" id="MBM7036051.1"/>
    </source>
</evidence>
<protein>
    <submittedName>
        <fullName evidence="6">LysR family transcriptional regulator</fullName>
    </submittedName>
</protein>
<evidence type="ECO:0000256" key="3">
    <source>
        <dbReference type="ARBA" id="ARBA00023125"/>
    </source>
</evidence>
<dbReference type="RefSeq" id="WP_205157658.1">
    <property type="nucleotide sequence ID" value="NZ_JAFEUM010000002.1"/>
</dbReference>
<evidence type="ECO:0000256" key="1">
    <source>
        <dbReference type="ARBA" id="ARBA00009437"/>
    </source>
</evidence>
<proteinExistence type="inferred from homology"/>
<evidence type="ECO:0000256" key="2">
    <source>
        <dbReference type="ARBA" id="ARBA00023015"/>
    </source>
</evidence>
<name>A0ABS2HHA2_9VIBR</name>
<dbReference type="EMBL" id="JAFEUM010000002">
    <property type="protein sequence ID" value="MBM7036051.1"/>
    <property type="molecule type" value="Genomic_DNA"/>
</dbReference>
<feature type="domain" description="HTH lysR-type" evidence="5">
    <location>
        <begin position="6"/>
        <end position="63"/>
    </location>
</feature>
<dbReference type="SUPFAM" id="SSF53850">
    <property type="entry name" value="Periplasmic binding protein-like II"/>
    <property type="match status" value="1"/>
</dbReference>
<keyword evidence="2" id="KW-0805">Transcription regulation</keyword>
<dbReference type="Pfam" id="PF03466">
    <property type="entry name" value="LysR_substrate"/>
    <property type="match status" value="1"/>
</dbReference>
<dbReference type="SUPFAM" id="SSF46785">
    <property type="entry name" value="Winged helix' DNA-binding domain"/>
    <property type="match status" value="1"/>
</dbReference>
<evidence type="ECO:0000313" key="7">
    <source>
        <dbReference type="Proteomes" id="UP000809621"/>
    </source>
</evidence>
<dbReference type="InterPro" id="IPR000847">
    <property type="entry name" value="LysR_HTH_N"/>
</dbReference>
<comment type="caution">
    <text evidence="6">The sequence shown here is derived from an EMBL/GenBank/DDBJ whole genome shotgun (WGS) entry which is preliminary data.</text>
</comment>
<reference evidence="6 7" key="1">
    <citation type="submission" date="2021-02" db="EMBL/GenBank/DDBJ databases">
        <authorList>
            <person name="Park J.-S."/>
        </authorList>
    </citation>
    <scope>NUCLEOTIDE SEQUENCE [LARGE SCALE GENOMIC DNA]</scope>
    <source>
        <strain evidence="6 7">188UL20-2</strain>
    </source>
</reference>
<sequence length="303" mass="34141">MNLPYIDSRLLVCFLVAAETNSFQKAGARLGKSKSTVSRWIGELETLLGYELFDRQSNGLVLVLNDRGKSLQPKVRLLIDAQTRLESFIFSQGENSCPPQISLCLNQLVSNEFIAELIAAVKVKWPETGIDLSQCLPEEIDTLLTQRTTDFVLSFVPGEHHSGLGGKRVGEEQMLLVVHPDHPLTDVDCIGTRELVAQTLILPNSLKPIDSSKEEPIAMETIWTPDFQLGLDLARHKLGIAYLPEHIARPSILKKEVVSLNFDWQELDQQQPLMLLYRTDYAYPEVTQTLLIALREWFGYQAL</sequence>
<keyword evidence="4" id="KW-0804">Transcription</keyword>
<organism evidence="6 7">
    <name type="scientific">Vibrio ulleungensis</name>
    <dbReference type="NCBI Taxonomy" id="2807619"/>
    <lineage>
        <taxon>Bacteria</taxon>
        <taxon>Pseudomonadati</taxon>
        <taxon>Pseudomonadota</taxon>
        <taxon>Gammaproteobacteria</taxon>
        <taxon>Vibrionales</taxon>
        <taxon>Vibrionaceae</taxon>
        <taxon>Vibrio</taxon>
    </lineage>
</organism>
<dbReference type="PANTHER" id="PTHR30419">
    <property type="entry name" value="HTH-TYPE TRANSCRIPTIONAL REGULATOR YBHD"/>
    <property type="match status" value="1"/>
</dbReference>
<keyword evidence="7" id="KW-1185">Reference proteome</keyword>
<dbReference type="PROSITE" id="PS50931">
    <property type="entry name" value="HTH_LYSR"/>
    <property type="match status" value="1"/>
</dbReference>
<keyword evidence="3" id="KW-0238">DNA-binding</keyword>
<dbReference type="InterPro" id="IPR036390">
    <property type="entry name" value="WH_DNA-bd_sf"/>
</dbReference>
<dbReference type="PANTHER" id="PTHR30419:SF30">
    <property type="entry name" value="LYSR FAMILY TRANSCRIPTIONAL REGULATOR"/>
    <property type="match status" value="1"/>
</dbReference>
<dbReference type="CDD" id="cd05466">
    <property type="entry name" value="PBP2_LTTR_substrate"/>
    <property type="match status" value="1"/>
</dbReference>
<dbReference type="Pfam" id="PF00126">
    <property type="entry name" value="HTH_1"/>
    <property type="match status" value="1"/>
</dbReference>
<dbReference type="InterPro" id="IPR036388">
    <property type="entry name" value="WH-like_DNA-bd_sf"/>
</dbReference>
<evidence type="ECO:0000256" key="4">
    <source>
        <dbReference type="ARBA" id="ARBA00023163"/>
    </source>
</evidence>
<dbReference type="InterPro" id="IPR005119">
    <property type="entry name" value="LysR_subst-bd"/>
</dbReference>
<accession>A0ABS2HHA2</accession>
<evidence type="ECO:0000259" key="5">
    <source>
        <dbReference type="PROSITE" id="PS50931"/>
    </source>
</evidence>
<gene>
    <name evidence="6" type="ORF">JQC93_06470</name>
</gene>
<dbReference type="Gene3D" id="3.40.190.290">
    <property type="match status" value="1"/>
</dbReference>
<dbReference type="Proteomes" id="UP000809621">
    <property type="component" value="Unassembled WGS sequence"/>
</dbReference>